<protein>
    <recommendedName>
        <fullName evidence="4">Sulfotransferase</fullName>
    </recommendedName>
</protein>
<evidence type="ECO:0008006" key="4">
    <source>
        <dbReference type="Google" id="ProtNLM"/>
    </source>
</evidence>
<accession>A0ABR1FHK8</accession>
<organism evidence="2 3">
    <name type="scientific">Aureococcus anophagefferens</name>
    <name type="common">Harmful bloom alga</name>
    <dbReference type="NCBI Taxonomy" id="44056"/>
    <lineage>
        <taxon>Eukaryota</taxon>
        <taxon>Sar</taxon>
        <taxon>Stramenopiles</taxon>
        <taxon>Ochrophyta</taxon>
        <taxon>Pelagophyceae</taxon>
        <taxon>Pelagomonadales</taxon>
        <taxon>Pelagomonadaceae</taxon>
        <taxon>Aureococcus</taxon>
    </lineage>
</organism>
<feature type="chain" id="PRO_5046380761" description="Sulfotransferase" evidence="1">
    <location>
        <begin position="20"/>
        <end position="227"/>
    </location>
</feature>
<evidence type="ECO:0000256" key="1">
    <source>
        <dbReference type="SAM" id="SignalP"/>
    </source>
</evidence>
<dbReference type="EMBL" id="JBBJCI010000422">
    <property type="protein sequence ID" value="KAK7230894.1"/>
    <property type="molecule type" value="Genomic_DNA"/>
</dbReference>
<keyword evidence="1" id="KW-0732">Signal</keyword>
<reference evidence="2 3" key="1">
    <citation type="submission" date="2024-03" db="EMBL/GenBank/DDBJ databases">
        <title>Aureococcus anophagefferens CCMP1851 and Kratosvirus quantuckense: Draft genome of a second virus-susceptible host strain in the model system.</title>
        <authorList>
            <person name="Chase E."/>
            <person name="Truchon A.R."/>
            <person name="Schepens W."/>
            <person name="Wilhelm S.W."/>
        </authorList>
    </citation>
    <scope>NUCLEOTIDE SEQUENCE [LARGE SCALE GENOMIC DNA]</scope>
    <source>
        <strain evidence="2 3">CCMP1851</strain>
    </source>
</reference>
<proteinExistence type="predicted"/>
<evidence type="ECO:0000313" key="2">
    <source>
        <dbReference type="EMBL" id="KAK7230894.1"/>
    </source>
</evidence>
<sequence length="227" mass="24527">MARTHAALTALSLLRSAVAGDHGHQVAAWVRDTTLPLEHRLAAWKNASGACADPVDVATCAHKNNKLPCAPLRDGCARPCGAFAVKLYGTGAVTIREGVLLHLYGSEPRVMGVEGSSFADARYLAKAETYAKMGAKFVIAFREPIQRIVSRYWYDGRWPHGGPKQRSAAPLALGAWIDAVQARAHRRQLVACVSEYAAKAVLGAFDVVLVTEWLGHPATRAYLERAT</sequence>
<comment type="caution">
    <text evidence="2">The sequence shown here is derived from an EMBL/GenBank/DDBJ whole genome shotgun (WGS) entry which is preliminary data.</text>
</comment>
<keyword evidence="3" id="KW-1185">Reference proteome</keyword>
<name>A0ABR1FHK8_AURAN</name>
<evidence type="ECO:0000313" key="3">
    <source>
        <dbReference type="Proteomes" id="UP001363151"/>
    </source>
</evidence>
<feature type="signal peptide" evidence="1">
    <location>
        <begin position="1"/>
        <end position="19"/>
    </location>
</feature>
<dbReference type="Proteomes" id="UP001363151">
    <property type="component" value="Unassembled WGS sequence"/>
</dbReference>
<gene>
    <name evidence="2" type="ORF">SO694_00074130</name>
</gene>